<reference evidence="3" key="1">
    <citation type="submission" date="2019-06" db="EMBL/GenBank/DDBJ databases">
        <authorList>
            <person name="Zheng W."/>
        </authorList>
    </citation>
    <scope>NUCLEOTIDE SEQUENCE</scope>
    <source>
        <strain evidence="3">QDHG01</strain>
    </source>
</reference>
<feature type="transmembrane region" description="Helical" evidence="2">
    <location>
        <begin position="78"/>
        <end position="96"/>
    </location>
</feature>
<dbReference type="EMBL" id="RRYP01011370">
    <property type="protein sequence ID" value="TNV77779.1"/>
    <property type="molecule type" value="Genomic_DNA"/>
</dbReference>
<evidence type="ECO:0000313" key="4">
    <source>
        <dbReference type="Proteomes" id="UP000785679"/>
    </source>
</evidence>
<feature type="region of interest" description="Disordered" evidence="1">
    <location>
        <begin position="184"/>
        <end position="210"/>
    </location>
</feature>
<comment type="caution">
    <text evidence="3">The sequence shown here is derived from an EMBL/GenBank/DDBJ whole genome shotgun (WGS) entry which is preliminary data.</text>
</comment>
<keyword evidence="2" id="KW-0472">Membrane</keyword>
<gene>
    <name evidence="3" type="ORF">FGO68_gene1931</name>
</gene>
<organism evidence="3 4">
    <name type="scientific">Halteria grandinella</name>
    <dbReference type="NCBI Taxonomy" id="5974"/>
    <lineage>
        <taxon>Eukaryota</taxon>
        <taxon>Sar</taxon>
        <taxon>Alveolata</taxon>
        <taxon>Ciliophora</taxon>
        <taxon>Intramacronucleata</taxon>
        <taxon>Spirotrichea</taxon>
        <taxon>Stichotrichia</taxon>
        <taxon>Sporadotrichida</taxon>
        <taxon>Halteriidae</taxon>
        <taxon>Halteria</taxon>
    </lineage>
</organism>
<evidence type="ECO:0000313" key="3">
    <source>
        <dbReference type="EMBL" id="TNV77779.1"/>
    </source>
</evidence>
<feature type="transmembrane region" description="Helical" evidence="2">
    <location>
        <begin position="101"/>
        <end position="118"/>
    </location>
</feature>
<evidence type="ECO:0000256" key="2">
    <source>
        <dbReference type="SAM" id="Phobius"/>
    </source>
</evidence>
<protein>
    <submittedName>
        <fullName evidence="3">Uncharacterized protein</fullName>
    </submittedName>
</protein>
<proteinExistence type="predicted"/>
<accession>A0A8J8T0L7</accession>
<sequence length="210" mass="23095">MGLVTYEKRALYQFGKKVCGIFLSLWGLCILAGSLAKDGDMRAYYNLWMTLTPNVMHFGAPLINEEVNLFISSSNFEFQRFLNALSLLVSGCLLLSTQANLSTFGTLLGMLSVAYYALVNKNPLIKDFASSVVSESHSRNSNAAALFDNMVFIKCVGVFATLMVALVRGKIQYDEQKVKIMPSLSSGGSLAPQPIGASRPQTRLMDQQRQ</sequence>
<keyword evidence="2" id="KW-1133">Transmembrane helix</keyword>
<name>A0A8J8T0L7_HALGN</name>
<feature type="compositionally biased region" description="Polar residues" evidence="1">
    <location>
        <begin position="199"/>
        <end position="210"/>
    </location>
</feature>
<dbReference type="AlphaFoldDB" id="A0A8J8T0L7"/>
<keyword evidence="2" id="KW-0812">Transmembrane</keyword>
<keyword evidence="4" id="KW-1185">Reference proteome</keyword>
<dbReference type="Proteomes" id="UP000785679">
    <property type="component" value="Unassembled WGS sequence"/>
</dbReference>
<feature type="transmembrane region" description="Helical" evidence="2">
    <location>
        <begin position="151"/>
        <end position="171"/>
    </location>
</feature>
<evidence type="ECO:0000256" key="1">
    <source>
        <dbReference type="SAM" id="MobiDB-lite"/>
    </source>
</evidence>